<evidence type="ECO:0000256" key="6">
    <source>
        <dbReference type="ARBA" id="ARBA00022556"/>
    </source>
</evidence>
<evidence type="ECO:0000256" key="11">
    <source>
        <dbReference type="ARBA" id="ARBA00023098"/>
    </source>
</evidence>
<reference evidence="14 15" key="1">
    <citation type="submission" date="2018-01" db="EMBL/GenBank/DDBJ databases">
        <title>The draft genome sequence of Halioglobus japonicus S1-36.</title>
        <authorList>
            <person name="Du Z.-J."/>
            <person name="Shi M.-J."/>
        </authorList>
    </citation>
    <scope>NUCLEOTIDE SEQUENCE [LARGE SCALE GENOMIC DNA]</scope>
    <source>
        <strain evidence="14 15">S1-36</strain>
    </source>
</reference>
<evidence type="ECO:0000256" key="9">
    <source>
        <dbReference type="ARBA" id="ARBA00022777"/>
    </source>
</evidence>
<gene>
    <name evidence="13" type="primary">lpxK</name>
    <name evidence="14" type="ORF">C0029_10495</name>
</gene>
<evidence type="ECO:0000256" key="8">
    <source>
        <dbReference type="ARBA" id="ARBA00022741"/>
    </source>
</evidence>
<evidence type="ECO:0000256" key="7">
    <source>
        <dbReference type="ARBA" id="ARBA00022679"/>
    </source>
</evidence>
<evidence type="ECO:0000256" key="12">
    <source>
        <dbReference type="ARBA" id="ARBA00029757"/>
    </source>
</evidence>
<dbReference type="GO" id="GO:0005886">
    <property type="term" value="C:plasma membrane"/>
    <property type="evidence" value="ECO:0007669"/>
    <property type="project" value="TreeGrafter"/>
</dbReference>
<dbReference type="GO" id="GO:0005524">
    <property type="term" value="F:ATP binding"/>
    <property type="evidence" value="ECO:0007669"/>
    <property type="project" value="UniProtKB-UniRule"/>
</dbReference>
<keyword evidence="5 13" id="KW-0444">Lipid biosynthesis</keyword>
<keyword evidence="9 13" id="KW-0418">Kinase</keyword>
<evidence type="ECO:0000256" key="2">
    <source>
        <dbReference type="ARBA" id="ARBA00004870"/>
    </source>
</evidence>
<keyword evidence="7 13" id="KW-0808">Transferase</keyword>
<dbReference type="InterPro" id="IPR003758">
    <property type="entry name" value="LpxK"/>
</dbReference>
<accession>A0AAP8MFB3</accession>
<dbReference type="SUPFAM" id="SSF52540">
    <property type="entry name" value="P-loop containing nucleoside triphosphate hydrolases"/>
    <property type="match status" value="1"/>
</dbReference>
<comment type="catalytic activity">
    <reaction evidence="13">
        <text>a lipid A disaccharide + ATP = a lipid IVA + ADP + H(+)</text>
        <dbReference type="Rhea" id="RHEA:67840"/>
        <dbReference type="ChEBI" id="CHEBI:15378"/>
        <dbReference type="ChEBI" id="CHEBI:30616"/>
        <dbReference type="ChEBI" id="CHEBI:176343"/>
        <dbReference type="ChEBI" id="CHEBI:176425"/>
        <dbReference type="ChEBI" id="CHEBI:456216"/>
        <dbReference type="EC" id="2.7.1.130"/>
    </reaction>
</comment>
<keyword evidence="15" id="KW-1185">Reference proteome</keyword>
<name>A0AAP8MFB3_9GAMM</name>
<evidence type="ECO:0000256" key="13">
    <source>
        <dbReference type="HAMAP-Rule" id="MF_00409"/>
    </source>
</evidence>
<keyword evidence="11 13" id="KW-0443">Lipid metabolism</keyword>
<dbReference type="GO" id="GO:0009029">
    <property type="term" value="F:lipid-A 4'-kinase activity"/>
    <property type="evidence" value="ECO:0007669"/>
    <property type="project" value="UniProtKB-UniRule"/>
</dbReference>
<comment type="similarity">
    <text evidence="13">Belongs to the LpxK family.</text>
</comment>
<organism evidence="14 15">
    <name type="scientific">Halioglobus japonicus</name>
    <dbReference type="NCBI Taxonomy" id="930805"/>
    <lineage>
        <taxon>Bacteria</taxon>
        <taxon>Pseudomonadati</taxon>
        <taxon>Pseudomonadota</taxon>
        <taxon>Gammaproteobacteria</taxon>
        <taxon>Cellvibrionales</taxon>
        <taxon>Halieaceae</taxon>
        <taxon>Halioglobus</taxon>
    </lineage>
</organism>
<dbReference type="AlphaFoldDB" id="A0AAP8MFB3"/>
<dbReference type="HAMAP" id="MF_00409">
    <property type="entry name" value="LpxK"/>
    <property type="match status" value="1"/>
</dbReference>
<evidence type="ECO:0000256" key="5">
    <source>
        <dbReference type="ARBA" id="ARBA00022516"/>
    </source>
</evidence>
<dbReference type="CDD" id="cd01983">
    <property type="entry name" value="SIMIBI"/>
    <property type="match status" value="1"/>
</dbReference>
<keyword evidence="10 13" id="KW-0067">ATP-binding</keyword>
<dbReference type="InterPro" id="IPR027417">
    <property type="entry name" value="P-loop_NTPase"/>
</dbReference>
<evidence type="ECO:0000256" key="10">
    <source>
        <dbReference type="ARBA" id="ARBA00022840"/>
    </source>
</evidence>
<proteinExistence type="inferred from homology"/>
<evidence type="ECO:0000313" key="14">
    <source>
        <dbReference type="EMBL" id="PLW86800.1"/>
    </source>
</evidence>
<evidence type="ECO:0000313" key="15">
    <source>
        <dbReference type="Proteomes" id="UP000235162"/>
    </source>
</evidence>
<dbReference type="GO" id="GO:0009244">
    <property type="term" value="P:lipopolysaccharide core region biosynthetic process"/>
    <property type="evidence" value="ECO:0007669"/>
    <property type="project" value="TreeGrafter"/>
</dbReference>
<dbReference type="RefSeq" id="WP_084199573.1">
    <property type="nucleotide sequence ID" value="NZ_BMYL01000002.1"/>
</dbReference>
<dbReference type="PANTHER" id="PTHR42724:SF1">
    <property type="entry name" value="TETRAACYLDISACCHARIDE 4'-KINASE, MITOCHONDRIAL-RELATED"/>
    <property type="match status" value="1"/>
</dbReference>
<dbReference type="Proteomes" id="UP000235162">
    <property type="component" value="Unassembled WGS sequence"/>
</dbReference>
<evidence type="ECO:0000256" key="3">
    <source>
        <dbReference type="ARBA" id="ARBA00012071"/>
    </source>
</evidence>
<feature type="binding site" evidence="13">
    <location>
        <begin position="57"/>
        <end position="64"/>
    </location>
    <ligand>
        <name>ATP</name>
        <dbReference type="ChEBI" id="CHEBI:30616"/>
    </ligand>
</feature>
<evidence type="ECO:0000256" key="4">
    <source>
        <dbReference type="ARBA" id="ARBA00016436"/>
    </source>
</evidence>
<dbReference type="EMBL" id="PKUR01000002">
    <property type="protein sequence ID" value="PLW86800.1"/>
    <property type="molecule type" value="Genomic_DNA"/>
</dbReference>
<sequence length="324" mass="35144">MGTLEAAWYRGAVWLWLLRPLEWLYRILTALRRGAYGRGLIRAYRCDRPLVIVGNITVGGTGKTPVVIALVEALKQRGLRPGVVSRGYGATAHISAFPHQVSLSSNASDCGDEPLLIYRRTGVPVVVAPRRAEAIKALLANADIDVVISDDGLQHYAMARDLEIAVIDAERGLGNGFCLPAGPLREPKSRLKTVDRVIYRGGDVSDSSVTYQPQCWVNVSSGAMRPLDSFVDAATLAAIAGIGQPQQFFDTLTDLSIAAAQMVFPDHHDYSAEDFASLEGQTVLMTEKDAVKCASLAGDDAWFLRIDAVLPQSLIERVAELAQR</sequence>
<evidence type="ECO:0000256" key="1">
    <source>
        <dbReference type="ARBA" id="ARBA00002274"/>
    </source>
</evidence>
<dbReference type="KEGG" id="hja:BST95_11495"/>
<dbReference type="PANTHER" id="PTHR42724">
    <property type="entry name" value="TETRAACYLDISACCHARIDE 4'-KINASE"/>
    <property type="match status" value="1"/>
</dbReference>
<dbReference type="GO" id="GO:0009245">
    <property type="term" value="P:lipid A biosynthetic process"/>
    <property type="evidence" value="ECO:0007669"/>
    <property type="project" value="UniProtKB-UniRule"/>
</dbReference>
<dbReference type="Pfam" id="PF02606">
    <property type="entry name" value="LpxK"/>
    <property type="match status" value="1"/>
</dbReference>
<comment type="function">
    <text evidence="1 13">Transfers the gamma-phosphate of ATP to the 4'-position of a tetraacyldisaccharide 1-phosphate intermediate (termed DS-1-P) to form tetraacyldisaccharide 1,4'-bis-phosphate (lipid IVA).</text>
</comment>
<keyword evidence="6 13" id="KW-0441">Lipid A biosynthesis</keyword>
<dbReference type="NCBIfam" id="TIGR00682">
    <property type="entry name" value="lpxK"/>
    <property type="match status" value="1"/>
</dbReference>
<keyword evidence="8 13" id="KW-0547">Nucleotide-binding</keyword>
<comment type="pathway">
    <text evidence="2 13">Glycolipid biosynthesis; lipid IV(A) biosynthesis; lipid IV(A) from (3R)-3-hydroxytetradecanoyl-[acyl-carrier-protein] and UDP-N-acetyl-alpha-D-glucosamine: step 6/6.</text>
</comment>
<protein>
    <recommendedName>
        <fullName evidence="4 13">Tetraacyldisaccharide 4'-kinase</fullName>
        <ecNumber evidence="3 13">2.7.1.130</ecNumber>
    </recommendedName>
    <alternativeName>
        <fullName evidence="12 13">Lipid A 4'-kinase</fullName>
    </alternativeName>
</protein>
<comment type="caution">
    <text evidence="14">The sequence shown here is derived from an EMBL/GenBank/DDBJ whole genome shotgun (WGS) entry which is preliminary data.</text>
</comment>
<dbReference type="EC" id="2.7.1.130" evidence="3 13"/>